<evidence type="ECO:0000256" key="1">
    <source>
        <dbReference type="SAM" id="MobiDB-lite"/>
    </source>
</evidence>
<feature type="region of interest" description="Disordered" evidence="1">
    <location>
        <begin position="1"/>
        <end position="90"/>
    </location>
</feature>
<dbReference type="EMBL" id="BRYA01000234">
    <property type="protein sequence ID" value="GMI45022.1"/>
    <property type="molecule type" value="Genomic_DNA"/>
</dbReference>
<feature type="compositionally biased region" description="Basic and acidic residues" evidence="1">
    <location>
        <begin position="80"/>
        <end position="90"/>
    </location>
</feature>
<reference evidence="3" key="1">
    <citation type="journal article" date="2023" name="Commun. Biol.">
        <title>Genome analysis of Parmales, the sister group of diatoms, reveals the evolutionary specialization of diatoms from phago-mixotrophs to photoautotrophs.</title>
        <authorList>
            <person name="Ban H."/>
            <person name="Sato S."/>
            <person name="Yoshikawa S."/>
            <person name="Yamada K."/>
            <person name="Nakamura Y."/>
            <person name="Ichinomiya M."/>
            <person name="Sato N."/>
            <person name="Blanc-Mathieu R."/>
            <person name="Endo H."/>
            <person name="Kuwata A."/>
            <person name="Ogata H."/>
        </authorList>
    </citation>
    <scope>NUCLEOTIDE SEQUENCE [LARGE SCALE GENOMIC DNA]</scope>
</reference>
<sequence length="492" mass="54628">MMAAPMKGSSSPTTTPTKRTEENGDSGAELTLTGEAKTRRSSTRNKGGVKRKTTSPPRPRRKEKQRKEKVSKRISKRKETKGSTKEDSKKADLDIDRVFTLLMEMDINEELKDKKSQSSKSLRMKMASILKDSGDFANLSEIEARVSNGGEVFEVKVTENISLDDEVDRIANEVVQNDDAAIWLLNSRATLALSKALTLNAGFDKEDMISAAKNFCALPNIVYRIEAIKEERGPKELFGDVARLSILGSVKYNSCDLEGDQEEKFAQILESLHQEIEENRQTMSKKESINFTANDNRSQEVQGLRSIAPVYSRKLLELLEDSFPLIGGQAFCFPPQNESGGKVVGLIEGGSKNQIPHADAVPEIIGRVFLQGCDKHGEFFSMGAAQVIVPINKQRQVGIFPGSHSELPDEWEDTGWENELVDNVKHEAMITVTIEVGEILVVDGTCVHMGMTNDEDAIALHAHLVDFGGRKDEDLKALEEFFTDEPYAEVFK</sequence>
<dbReference type="Proteomes" id="UP001165065">
    <property type="component" value="Unassembled WGS sequence"/>
</dbReference>
<accession>A0A9W7GGH3</accession>
<evidence type="ECO:0008006" key="4">
    <source>
        <dbReference type="Google" id="ProtNLM"/>
    </source>
</evidence>
<proteinExistence type="predicted"/>
<organism evidence="2 3">
    <name type="scientific">Triparma columacea</name>
    <dbReference type="NCBI Taxonomy" id="722753"/>
    <lineage>
        <taxon>Eukaryota</taxon>
        <taxon>Sar</taxon>
        <taxon>Stramenopiles</taxon>
        <taxon>Ochrophyta</taxon>
        <taxon>Bolidophyceae</taxon>
        <taxon>Parmales</taxon>
        <taxon>Triparmaceae</taxon>
        <taxon>Triparma</taxon>
    </lineage>
</organism>
<feature type="compositionally biased region" description="Basic residues" evidence="1">
    <location>
        <begin position="39"/>
        <end position="79"/>
    </location>
</feature>
<dbReference type="AlphaFoldDB" id="A0A9W7GGH3"/>
<gene>
    <name evidence="2" type="ORF">TrCOL_g7697</name>
</gene>
<protein>
    <recommendedName>
        <fullName evidence="4">Phytanoyl-CoA dioxygenase</fullName>
    </recommendedName>
</protein>
<name>A0A9W7GGH3_9STRA</name>
<comment type="caution">
    <text evidence="2">The sequence shown here is derived from an EMBL/GenBank/DDBJ whole genome shotgun (WGS) entry which is preliminary data.</text>
</comment>
<keyword evidence="3" id="KW-1185">Reference proteome</keyword>
<evidence type="ECO:0000313" key="3">
    <source>
        <dbReference type="Proteomes" id="UP001165065"/>
    </source>
</evidence>
<evidence type="ECO:0000313" key="2">
    <source>
        <dbReference type="EMBL" id="GMI45022.1"/>
    </source>
</evidence>